<feature type="region of interest" description="Disordered" evidence="1">
    <location>
        <begin position="324"/>
        <end position="362"/>
    </location>
</feature>
<reference evidence="2 3" key="1">
    <citation type="submission" date="2019-07" db="EMBL/GenBank/DDBJ databases">
        <title>De Novo Assembly of kiwifruit Actinidia rufa.</title>
        <authorList>
            <person name="Sugita-Konishi S."/>
            <person name="Sato K."/>
            <person name="Mori E."/>
            <person name="Abe Y."/>
            <person name="Kisaki G."/>
            <person name="Hamano K."/>
            <person name="Suezawa K."/>
            <person name="Otani M."/>
            <person name="Fukuda T."/>
            <person name="Manabe T."/>
            <person name="Gomi K."/>
            <person name="Tabuchi M."/>
            <person name="Akimitsu K."/>
            <person name="Kataoka I."/>
        </authorList>
    </citation>
    <scope>NUCLEOTIDE SEQUENCE [LARGE SCALE GENOMIC DNA]</scope>
    <source>
        <strain evidence="3">cv. Fuchu</strain>
    </source>
</reference>
<evidence type="ECO:0000313" key="3">
    <source>
        <dbReference type="Proteomes" id="UP000585474"/>
    </source>
</evidence>
<evidence type="ECO:0000256" key="1">
    <source>
        <dbReference type="SAM" id="MobiDB-lite"/>
    </source>
</evidence>
<proteinExistence type="predicted"/>
<dbReference type="OrthoDB" id="2919534at2759"/>
<keyword evidence="3" id="KW-1185">Reference proteome</keyword>
<accession>A0A7J0F9E3</accession>
<comment type="caution">
    <text evidence="2">The sequence shown here is derived from an EMBL/GenBank/DDBJ whole genome shotgun (WGS) entry which is preliminary data.</text>
</comment>
<gene>
    <name evidence="2" type="ORF">Acr_10g0004310</name>
</gene>
<name>A0A7J0F9E3_9ERIC</name>
<evidence type="ECO:0000313" key="2">
    <source>
        <dbReference type="EMBL" id="GFY95046.1"/>
    </source>
</evidence>
<dbReference type="AlphaFoldDB" id="A0A7J0F9E3"/>
<dbReference type="Proteomes" id="UP000585474">
    <property type="component" value="Unassembled WGS sequence"/>
</dbReference>
<dbReference type="PANTHER" id="PTHR33240">
    <property type="entry name" value="OS08G0508500 PROTEIN"/>
    <property type="match status" value="1"/>
</dbReference>
<sequence length="362" mass="41131">MKKSITRIQDLMIRIEQHVRVEEDVVPLAREKVGEKTKKKIGRESKKPKRDENNNNKSRKSEEVNMVFKDPIYKILPQIRDKPFFKWPLKLGGDPTVRDQRKFCSYHKEKGHMTENCQHLKNHMEELEKAEAVAEPVRVINLLHGLAELVAVDPDRYKAKMQKAVHLKEVMHLEPPTKKAKIDSSAEAITFIDDDLVGVQLPHNDALVVTLRIGKCDAKRQLIDYGSSSEVMYYDLFKKPGLTDADLQLSLNPLIGFSSNPIWHFGNMTVPVITGGITIHTEFLVVNVSSPYNAIICWTWLYLMKVIPSTYHQLICFLTPRGVGKDKRKPGGSKTVLPNSMLHKSEGQKGLDDGASRGHTHD</sequence>
<organism evidence="2 3">
    <name type="scientific">Actinidia rufa</name>
    <dbReference type="NCBI Taxonomy" id="165716"/>
    <lineage>
        <taxon>Eukaryota</taxon>
        <taxon>Viridiplantae</taxon>
        <taxon>Streptophyta</taxon>
        <taxon>Embryophyta</taxon>
        <taxon>Tracheophyta</taxon>
        <taxon>Spermatophyta</taxon>
        <taxon>Magnoliopsida</taxon>
        <taxon>eudicotyledons</taxon>
        <taxon>Gunneridae</taxon>
        <taxon>Pentapetalae</taxon>
        <taxon>asterids</taxon>
        <taxon>Ericales</taxon>
        <taxon>Actinidiaceae</taxon>
        <taxon>Actinidia</taxon>
    </lineage>
</organism>
<feature type="compositionally biased region" description="Basic and acidic residues" evidence="1">
    <location>
        <begin position="343"/>
        <end position="362"/>
    </location>
</feature>
<dbReference type="EMBL" id="BJWL01000010">
    <property type="protein sequence ID" value="GFY95046.1"/>
    <property type="molecule type" value="Genomic_DNA"/>
</dbReference>
<feature type="region of interest" description="Disordered" evidence="1">
    <location>
        <begin position="34"/>
        <end position="63"/>
    </location>
</feature>
<dbReference type="PANTHER" id="PTHR33240:SF8">
    <property type="entry name" value="OS03G0439900 PROTEIN"/>
    <property type="match status" value="1"/>
</dbReference>
<protein>
    <submittedName>
        <fullName evidence="2">Uncharacterized protein</fullName>
    </submittedName>
</protein>